<feature type="compositionally biased region" description="Low complexity" evidence="1">
    <location>
        <begin position="330"/>
        <end position="345"/>
    </location>
</feature>
<accession>A0A7J6JZI2</accession>
<reference evidence="3 4" key="1">
    <citation type="submission" date="2020-03" db="EMBL/GenBank/DDBJ databases">
        <title>Genome sequence of Toxoplasma gondii RH-88 strain.</title>
        <authorList>
            <person name="Lorenzi H.A."/>
            <person name="Venepally P."/>
            <person name="Rozenberg A."/>
            <person name="Sibley D."/>
        </authorList>
    </citation>
    <scope>NUCLEOTIDE SEQUENCE [LARGE SCALE GENOMIC DNA]</scope>
    <source>
        <strain evidence="3 4">RH-88</strain>
    </source>
</reference>
<comment type="caution">
    <text evidence="3">The sequence shown here is derived from an EMBL/GenBank/DDBJ whole genome shotgun (WGS) entry which is preliminary data.</text>
</comment>
<feature type="compositionally biased region" description="Low complexity" evidence="1">
    <location>
        <begin position="228"/>
        <end position="239"/>
    </location>
</feature>
<evidence type="ECO:0000313" key="3">
    <source>
        <dbReference type="EMBL" id="KAF4640109.1"/>
    </source>
</evidence>
<dbReference type="PROSITE" id="PS50942">
    <property type="entry name" value="ENTH"/>
    <property type="match status" value="1"/>
</dbReference>
<keyword evidence="4" id="KW-1185">Reference proteome</keyword>
<dbReference type="Gene3D" id="1.25.40.90">
    <property type="match status" value="1"/>
</dbReference>
<feature type="compositionally biased region" description="Low complexity" evidence="1">
    <location>
        <begin position="452"/>
        <end position="464"/>
    </location>
</feature>
<dbReference type="Proteomes" id="UP000557509">
    <property type="component" value="Unassembled WGS sequence"/>
</dbReference>
<feature type="region of interest" description="Disordered" evidence="1">
    <location>
        <begin position="568"/>
        <end position="588"/>
    </location>
</feature>
<protein>
    <submittedName>
        <fullName evidence="3">ENTH domain-containing protein</fullName>
    </submittedName>
</protein>
<proteinExistence type="predicted"/>
<gene>
    <name evidence="3" type="ORF">TGRH88_040340</name>
</gene>
<dbReference type="GO" id="GO:0005886">
    <property type="term" value="C:plasma membrane"/>
    <property type="evidence" value="ECO:0007669"/>
    <property type="project" value="TreeGrafter"/>
</dbReference>
<dbReference type="AlphaFoldDB" id="A0A7J6JZI2"/>
<sequence>MSSLFSQEKIDKLADKLGVFVSVASEKVKEVTEKTLSKDSPLEKNLKEATSDKNWGCPTTILSEIARCSFNCTDYLQIMKFLWTALSEPPKKWRRIYKALTLLEYLLKNGCERVVEETRENQFALRVLQQFSFTEEGRDKGAGIREKAKLVCRLAFDPELLKEERETAQKNRNKFVGIGARGERTGSGFSASGPSSSFSSSSASFSSFSSSGLNSLGTRMRAGELHTAGRPFGAARPGALSPAASKSRDERQSPANFHRGETEDSRSSDRRASPAGKHAHASKSREEEKKERKKGTSKKKEDKEETEKNRRRHRSNEQITPSDDLLALDEPPSSSRPEGGSAAPAFPTDSLFGNDDNWGNFTAAPAAACAPSGSRGNALPPELFPSSLSSANPWSNPTVNGASNGGTATDFFGSFQAAPQPATTGVASAASAKSVDFFAEASQPPPAADRNPFASAAPSTASQAPKEGFFADSRFAMVNINLTDAGTQARTQPAAGAAFGGVAAPAFAVSGPGLNANRAPPPTGFGDAGASPAVAAPAFSTASAPGAFPPAAAGPFCGQAASVHMGNAAASQPSFPQQPTPPQGGGVSAFPPAFGAFQAAPAFGALGSGVPSAGGVGGAALFSQFPGSPATTGF</sequence>
<evidence type="ECO:0000313" key="4">
    <source>
        <dbReference type="Proteomes" id="UP000557509"/>
    </source>
</evidence>
<organism evidence="3 4">
    <name type="scientific">Toxoplasma gondii</name>
    <dbReference type="NCBI Taxonomy" id="5811"/>
    <lineage>
        <taxon>Eukaryota</taxon>
        <taxon>Sar</taxon>
        <taxon>Alveolata</taxon>
        <taxon>Apicomplexa</taxon>
        <taxon>Conoidasida</taxon>
        <taxon>Coccidia</taxon>
        <taxon>Eucoccidiorida</taxon>
        <taxon>Eimeriorina</taxon>
        <taxon>Sarcocystidae</taxon>
        <taxon>Toxoplasma</taxon>
    </lineage>
</organism>
<dbReference type="GO" id="GO:0005543">
    <property type="term" value="F:phospholipid binding"/>
    <property type="evidence" value="ECO:0007669"/>
    <property type="project" value="TreeGrafter"/>
</dbReference>
<dbReference type="InterPro" id="IPR008942">
    <property type="entry name" value="ENTH_VHS"/>
</dbReference>
<dbReference type="FunFam" id="1.25.40.90:FF:000006">
    <property type="entry name" value="Clathrin interactor 1"/>
    <property type="match status" value="1"/>
</dbReference>
<dbReference type="PANTHER" id="PTHR12276:SF45">
    <property type="entry name" value="CLATHRIN INTERACTOR 1"/>
    <property type="match status" value="1"/>
</dbReference>
<dbReference type="SUPFAM" id="SSF48464">
    <property type="entry name" value="ENTH/VHS domain"/>
    <property type="match status" value="1"/>
</dbReference>
<feature type="compositionally biased region" description="Basic and acidic residues" evidence="1">
    <location>
        <begin position="246"/>
        <end position="272"/>
    </location>
</feature>
<name>A0A7J6JZI2_TOXGO</name>
<evidence type="ECO:0000259" key="2">
    <source>
        <dbReference type="PROSITE" id="PS50942"/>
    </source>
</evidence>
<dbReference type="CDD" id="cd03571">
    <property type="entry name" value="ENTH"/>
    <property type="match status" value="1"/>
</dbReference>
<dbReference type="GO" id="GO:0006897">
    <property type="term" value="P:endocytosis"/>
    <property type="evidence" value="ECO:0007669"/>
    <property type="project" value="TreeGrafter"/>
</dbReference>
<feature type="region of interest" description="Disordered" evidence="1">
    <location>
        <begin position="228"/>
        <end position="376"/>
    </location>
</feature>
<feature type="region of interest" description="Disordered" evidence="1">
    <location>
        <begin position="440"/>
        <end position="464"/>
    </location>
</feature>
<dbReference type="GO" id="GO:0005768">
    <property type="term" value="C:endosome"/>
    <property type="evidence" value="ECO:0007669"/>
    <property type="project" value="TreeGrafter"/>
</dbReference>
<feature type="region of interest" description="Disordered" evidence="1">
    <location>
        <begin position="172"/>
        <end position="204"/>
    </location>
</feature>
<evidence type="ECO:0000256" key="1">
    <source>
        <dbReference type="SAM" id="MobiDB-lite"/>
    </source>
</evidence>
<feature type="compositionally biased region" description="Basic and acidic residues" evidence="1">
    <location>
        <begin position="298"/>
        <end position="308"/>
    </location>
</feature>
<dbReference type="Pfam" id="PF01417">
    <property type="entry name" value="ENTH"/>
    <property type="match status" value="1"/>
</dbReference>
<dbReference type="GO" id="GO:0030125">
    <property type="term" value="C:clathrin vesicle coat"/>
    <property type="evidence" value="ECO:0007669"/>
    <property type="project" value="TreeGrafter"/>
</dbReference>
<dbReference type="InterPro" id="IPR013809">
    <property type="entry name" value="ENTH"/>
</dbReference>
<dbReference type="VEuPathDB" id="ToxoDB:TGME49_214180"/>
<dbReference type="GO" id="GO:0030276">
    <property type="term" value="F:clathrin binding"/>
    <property type="evidence" value="ECO:0007669"/>
    <property type="project" value="TreeGrafter"/>
</dbReference>
<dbReference type="PANTHER" id="PTHR12276">
    <property type="entry name" value="EPSIN/ENT-RELATED"/>
    <property type="match status" value="1"/>
</dbReference>
<feature type="domain" description="ENTH" evidence="2">
    <location>
        <begin position="34"/>
        <end position="165"/>
    </location>
</feature>
<dbReference type="EMBL" id="JAAUHK010000195">
    <property type="protein sequence ID" value="KAF4640109.1"/>
    <property type="molecule type" value="Genomic_DNA"/>
</dbReference>
<feature type="compositionally biased region" description="Low complexity" evidence="1">
    <location>
        <begin position="186"/>
        <end position="204"/>
    </location>
</feature>
<dbReference type="SMART" id="SM00273">
    <property type="entry name" value="ENTH"/>
    <property type="match status" value="1"/>
</dbReference>